<accession>A0A3N1ZTA5</accession>
<dbReference type="Proteomes" id="UP000275749">
    <property type="component" value="Unassembled WGS sequence"/>
</dbReference>
<dbReference type="EMBL" id="RKHG01000001">
    <property type="protein sequence ID" value="ROR54103.1"/>
    <property type="molecule type" value="Genomic_DNA"/>
</dbReference>
<reference evidence="1 2" key="1">
    <citation type="submission" date="2018-11" db="EMBL/GenBank/DDBJ databases">
        <title>Sequencing the genomes of 1000 actinobacteria strains.</title>
        <authorList>
            <person name="Klenk H.-P."/>
        </authorList>
    </citation>
    <scope>NUCLEOTIDE SEQUENCE [LARGE SCALE GENOMIC DNA]</scope>
    <source>
        <strain evidence="1 2">DSM 10546</strain>
    </source>
</reference>
<sequence length="172" mass="18870">MDHLNFVESTLPLDGNRPRSQYLDLVVNGSSLRASIGEDLLGWTSTLLRSGWDLEAGIGWIASLSLGLQDSLPGGRVELYVCRECGDLGCGALTVNIERSGSVVRWSEFGWDDSLSDEPYDAIGDPLEFTFQAASYDETLRALGERLLARQRPPAPTGPQWRRDPGFVAIDL</sequence>
<evidence type="ECO:0000313" key="1">
    <source>
        <dbReference type="EMBL" id="ROR54103.1"/>
    </source>
</evidence>
<comment type="caution">
    <text evidence="1">The sequence shown here is derived from an EMBL/GenBank/DDBJ whole genome shotgun (WGS) entry which is preliminary data.</text>
</comment>
<proteinExistence type="predicted"/>
<dbReference type="RefSeq" id="WP_123575317.1">
    <property type="nucleotide sequence ID" value="NZ_RKHG01000001.1"/>
</dbReference>
<dbReference type="AlphaFoldDB" id="A0A3N1ZTA5"/>
<organism evidence="1 2">
    <name type="scientific">Luteococcus japonicus</name>
    <dbReference type="NCBI Taxonomy" id="33984"/>
    <lineage>
        <taxon>Bacteria</taxon>
        <taxon>Bacillati</taxon>
        <taxon>Actinomycetota</taxon>
        <taxon>Actinomycetes</taxon>
        <taxon>Propionibacteriales</taxon>
        <taxon>Propionibacteriaceae</taxon>
        <taxon>Luteococcus</taxon>
    </lineage>
</organism>
<evidence type="ECO:0000313" key="2">
    <source>
        <dbReference type="Proteomes" id="UP000275749"/>
    </source>
</evidence>
<gene>
    <name evidence="1" type="ORF">EDD41_1289</name>
</gene>
<name>A0A3N1ZTA5_9ACTN</name>
<protein>
    <submittedName>
        <fullName evidence="1">Uncharacterized protein</fullName>
    </submittedName>
</protein>